<feature type="binding site" evidence="9">
    <location>
        <position position="363"/>
    </location>
    <ligand>
        <name>ADP</name>
        <dbReference type="ChEBI" id="CHEBI:456216"/>
    </ligand>
</feature>
<feature type="binding site" evidence="9">
    <location>
        <position position="298"/>
    </location>
    <ligand>
        <name>sn-glycerol 3-phosphate</name>
        <dbReference type="ChEBI" id="CHEBI:57597"/>
    </ligand>
</feature>
<dbReference type="GO" id="GO:0019563">
    <property type="term" value="P:glycerol catabolic process"/>
    <property type="evidence" value="ECO:0007669"/>
    <property type="project" value="UniProtKB-UniRule"/>
</dbReference>
<feature type="binding site" evidence="9">
    <location>
        <position position="67"/>
    </location>
    <ligand>
        <name>sn-glycerol 3-phosphate</name>
        <dbReference type="ChEBI" id="CHEBI:57597"/>
    </ligand>
</feature>
<dbReference type="Proteomes" id="UP000007113">
    <property type="component" value="Chromosome"/>
</dbReference>
<feature type="binding site" evidence="9">
    <location>
        <position position="67"/>
    </location>
    <ligand>
        <name>ADP</name>
        <dbReference type="ChEBI" id="CHEBI:456216"/>
    </ligand>
</feature>
<feature type="binding site" evidence="9">
    <location>
        <position position="464"/>
    </location>
    <ligand>
        <name>ATP</name>
        <dbReference type="ChEBI" id="CHEBI:30616"/>
    </ligand>
</feature>
<dbReference type="NCBIfam" id="NF000756">
    <property type="entry name" value="PRK00047.1"/>
    <property type="match status" value="1"/>
</dbReference>
<feature type="binding site" evidence="9">
    <location>
        <position position="363"/>
    </location>
    <ligand>
        <name>ATP</name>
        <dbReference type="ChEBI" id="CHEBI:30616"/>
    </ligand>
</feature>
<feature type="binding site" evidence="9">
    <location>
        <position position="320"/>
    </location>
    <ligand>
        <name>ATP</name>
        <dbReference type="ChEBI" id="CHEBI:30616"/>
    </ligand>
</feature>
<evidence type="ECO:0000256" key="3">
    <source>
        <dbReference type="ARBA" id="ARBA00022679"/>
    </source>
</evidence>
<feature type="binding site" evidence="9">
    <location>
        <position position="71"/>
    </location>
    <ligand>
        <name>ADP</name>
        <dbReference type="ChEBI" id="CHEBI:456216"/>
    </ligand>
</feature>
<dbReference type="PIRSF" id="PIRSF000538">
    <property type="entry name" value="GlpK"/>
    <property type="match status" value="1"/>
</dbReference>
<proteinExistence type="inferred from homology"/>
<keyword evidence="5 9" id="KW-0418">Kinase</keyword>
<evidence type="ECO:0000256" key="8">
    <source>
        <dbReference type="ARBA" id="ARBA00052101"/>
    </source>
</evidence>
<comment type="function">
    <text evidence="9">Key enzyme in the regulation of glycerol uptake and metabolism. Catalyzes the phosphorylation of glycerol to yield sn-glycerol 3-phosphate.</text>
</comment>
<dbReference type="SUPFAM" id="SSF53067">
    <property type="entry name" value="Actin-like ATPase domain"/>
    <property type="match status" value="2"/>
</dbReference>
<feature type="domain" description="Carbohydrate kinase FGGY N-terminal" evidence="12">
    <location>
        <begin position="60"/>
        <end position="305"/>
    </location>
</feature>
<dbReference type="CDD" id="cd07786">
    <property type="entry name" value="FGGY_EcGK_like"/>
    <property type="match status" value="1"/>
</dbReference>
<dbReference type="AlphaFoldDB" id="G8NZA7"/>
<name>G8NZA7_GRAMM</name>
<feature type="binding site" evidence="9">
    <location>
        <position position="137"/>
    </location>
    <ligand>
        <name>sn-glycerol 3-phosphate</name>
        <dbReference type="ChEBI" id="CHEBI:57597"/>
    </ligand>
</feature>
<feature type="binding site" evidence="9">
    <location>
        <position position="189"/>
    </location>
    <ligand>
        <name>glycerol</name>
        <dbReference type="ChEBI" id="CHEBI:17754"/>
    </ligand>
</feature>
<feature type="domain" description="Carbohydrate kinase FGGY C-terminal" evidence="13">
    <location>
        <begin position="315"/>
        <end position="503"/>
    </location>
</feature>
<dbReference type="InterPro" id="IPR000577">
    <property type="entry name" value="Carb_kinase_FGGY"/>
</dbReference>
<keyword evidence="7 9" id="KW-0067">ATP-binding</keyword>
<keyword evidence="3 9" id="KW-0808">Transferase</keyword>
<evidence type="ECO:0000256" key="2">
    <source>
        <dbReference type="ARBA" id="ARBA00009156"/>
    </source>
</evidence>
<accession>G8NZA7</accession>
<feature type="binding site" evidence="9">
    <location>
        <position position="68"/>
    </location>
    <ligand>
        <name>ATP</name>
        <dbReference type="ChEBI" id="CHEBI:30616"/>
    </ligand>
</feature>
<evidence type="ECO:0000256" key="4">
    <source>
        <dbReference type="ARBA" id="ARBA00022741"/>
    </source>
</evidence>
<protein>
    <recommendedName>
        <fullName evidence="9">Glycerol kinase</fullName>
        <ecNumber evidence="9">2.7.1.30</ecNumber>
    </recommendedName>
    <alternativeName>
        <fullName evidence="9">ATP:glycerol 3-phosphotransferase</fullName>
    </alternativeName>
    <alternativeName>
        <fullName evidence="9">Glycerokinase</fullName>
        <shortName evidence="9">GK</shortName>
    </alternativeName>
</protein>
<keyword evidence="6 9" id="KW-0319">Glycerol metabolism</keyword>
<feature type="binding site" evidence="9">
    <location>
        <position position="468"/>
    </location>
    <ligand>
        <name>ADP</name>
        <dbReference type="ChEBI" id="CHEBI:456216"/>
    </ligand>
</feature>
<dbReference type="Pfam" id="PF00370">
    <property type="entry name" value="FGGY_N"/>
    <property type="match status" value="1"/>
</dbReference>
<feature type="binding site" evidence="9">
    <location>
        <position position="189"/>
    </location>
    <ligand>
        <name>sn-glycerol 3-phosphate</name>
        <dbReference type="ChEBI" id="CHEBI:57597"/>
    </ligand>
</feature>
<evidence type="ECO:0000313" key="14">
    <source>
        <dbReference type="EMBL" id="AEU36843.1"/>
    </source>
</evidence>
<gene>
    <name evidence="9" type="primary">glpK</name>
    <name evidence="14" type="ordered locus">AciX8_2529</name>
</gene>
<evidence type="ECO:0000256" key="6">
    <source>
        <dbReference type="ARBA" id="ARBA00022798"/>
    </source>
</evidence>
<comment type="activity regulation">
    <text evidence="9">Inhibited by fructose 1,6-bisphosphate (FBP).</text>
</comment>
<reference evidence="14 15" key="1">
    <citation type="submission" date="2011-11" db="EMBL/GenBank/DDBJ databases">
        <title>Complete sequence of Granulicella mallensis MP5ACTX8.</title>
        <authorList>
            <consortium name="US DOE Joint Genome Institute"/>
            <person name="Lucas S."/>
            <person name="Copeland A."/>
            <person name="Lapidus A."/>
            <person name="Cheng J.-F."/>
            <person name="Goodwin L."/>
            <person name="Pitluck S."/>
            <person name="Peters L."/>
            <person name="Lu M."/>
            <person name="Detter J.C."/>
            <person name="Han C."/>
            <person name="Tapia R."/>
            <person name="Land M."/>
            <person name="Hauser L."/>
            <person name="Kyrpides N."/>
            <person name="Ivanova N."/>
            <person name="Mikhailova N."/>
            <person name="Pagani I."/>
            <person name="Rawat S."/>
            <person name="Mannisto M."/>
            <person name="Haggblom M."/>
            <person name="Woyke T."/>
        </authorList>
    </citation>
    <scope>NUCLEOTIDE SEQUENCE [LARGE SCALE GENOMIC DNA]</scope>
    <source>
        <strain evidence="15">ATCC BAA-1857 / DSM 23137 / MP5ACTX8</strain>
    </source>
</reference>
<evidence type="ECO:0000256" key="7">
    <source>
        <dbReference type="ARBA" id="ARBA00022840"/>
    </source>
</evidence>
<dbReference type="STRING" id="682795.AciX8_2529"/>
<evidence type="ECO:0000256" key="9">
    <source>
        <dbReference type="HAMAP-Rule" id="MF_00186"/>
    </source>
</evidence>
<comment type="catalytic activity">
    <reaction evidence="8 9">
        <text>glycerol + ATP = sn-glycerol 3-phosphate + ADP + H(+)</text>
        <dbReference type="Rhea" id="RHEA:21644"/>
        <dbReference type="ChEBI" id="CHEBI:15378"/>
        <dbReference type="ChEBI" id="CHEBI:17754"/>
        <dbReference type="ChEBI" id="CHEBI:30616"/>
        <dbReference type="ChEBI" id="CHEBI:57597"/>
        <dbReference type="ChEBI" id="CHEBI:456216"/>
        <dbReference type="EC" id="2.7.1.30"/>
    </reaction>
</comment>
<dbReference type="PROSITE" id="PS00933">
    <property type="entry name" value="FGGY_KINASES_1"/>
    <property type="match status" value="1"/>
</dbReference>
<dbReference type="GO" id="GO:0004370">
    <property type="term" value="F:glycerol kinase activity"/>
    <property type="evidence" value="ECO:0007669"/>
    <property type="project" value="UniProtKB-UniRule"/>
</dbReference>
<dbReference type="FunFam" id="3.30.420.40:FF:000008">
    <property type="entry name" value="Glycerol kinase"/>
    <property type="match status" value="1"/>
</dbReference>
<dbReference type="InterPro" id="IPR018485">
    <property type="entry name" value="FGGY_C"/>
</dbReference>
<evidence type="ECO:0000256" key="10">
    <source>
        <dbReference type="RuleBase" id="RU003733"/>
    </source>
</evidence>
<feature type="binding site" evidence="9">
    <location>
        <position position="138"/>
    </location>
    <ligand>
        <name>glycerol</name>
        <dbReference type="ChEBI" id="CHEBI:17754"/>
    </ligand>
</feature>
<dbReference type="PANTHER" id="PTHR10196:SF69">
    <property type="entry name" value="GLYCEROL KINASE"/>
    <property type="match status" value="1"/>
</dbReference>
<dbReference type="InterPro" id="IPR043129">
    <property type="entry name" value="ATPase_NBD"/>
</dbReference>
<dbReference type="KEGG" id="gma:AciX8_2529"/>
<dbReference type="PROSITE" id="PS00445">
    <property type="entry name" value="FGGY_KINASES_2"/>
    <property type="match status" value="1"/>
</dbReference>
<dbReference type="InterPro" id="IPR005999">
    <property type="entry name" value="Glycerol_kin"/>
</dbReference>
<dbReference type="Pfam" id="PF02782">
    <property type="entry name" value="FGGY_C"/>
    <property type="match status" value="1"/>
</dbReference>
<sequence length="554" mass="60732">MGAYLISGEGGCLPCGKPLDFHSSGVRLPSPNYLVKICRQPACTDHAERVFCISQTMKHVLALDQGTTSSRAILFGHDGNIVGIAQHEFKQIYPDVGWVEHDPFDILTSQLTSAVEVLGKARVRPRDVVALGITNQRETTIVWDRETGKPVYNAIVWQDRRGAPLCKKLADDGAEETIRKKTGLLIDPYFSATKIAWILDNVQGARDRANQGKLAFGTVDAWLIWNLTSGKRHLTDRTNASRTMLYNIVEDRWDQELLKLLNIPESMMPEVGWSSEAVGHVTTSLGLGDVEIAGIAGDQQSALFGQLCVSPGDAKNTYGTGCFLLQHIGDKFTLSNERLITTLACSPSKKLEYAMEGSIFVGGAVVQWMRDNMHFFSKSSDVERAAASVKDADKVVFVPAFTGLGAPHWDPYASGMIIGLQRSTEIGHIARAALESIAFQVADVIHAMDKDTKQPFRELRVDGGAAANDILMQFQSDLLQLPIRRPAVLETTASGAAYLAGLAVNFWGSTDEIAKLRGPDTMFEPKADRKEMDARQAKWQDAVKRAGGWNKETA</sequence>
<keyword evidence="15" id="KW-1185">Reference proteome</keyword>
<feature type="binding site" evidence="9">
    <location>
        <position position="298"/>
    </location>
    <ligand>
        <name>glycerol</name>
        <dbReference type="ChEBI" id="CHEBI:17754"/>
    </ligand>
</feature>
<dbReference type="HOGENOM" id="CLU_009281_2_3_0"/>
<evidence type="ECO:0000256" key="1">
    <source>
        <dbReference type="ARBA" id="ARBA00005190"/>
    </source>
</evidence>
<dbReference type="GO" id="GO:0005524">
    <property type="term" value="F:ATP binding"/>
    <property type="evidence" value="ECO:0007669"/>
    <property type="project" value="UniProtKB-UniRule"/>
</dbReference>
<evidence type="ECO:0000259" key="13">
    <source>
        <dbReference type="Pfam" id="PF02782"/>
    </source>
</evidence>
<evidence type="ECO:0000256" key="11">
    <source>
        <dbReference type="SAM" id="MobiDB-lite"/>
    </source>
</evidence>
<feature type="region of interest" description="Disordered" evidence="11">
    <location>
        <begin position="524"/>
        <end position="554"/>
    </location>
</feature>
<feature type="compositionally biased region" description="Basic and acidic residues" evidence="11">
    <location>
        <begin position="524"/>
        <end position="544"/>
    </location>
</feature>
<dbReference type="InterPro" id="IPR018483">
    <property type="entry name" value="Carb_kinase_FGGY_CS"/>
</dbReference>
<dbReference type="Gene3D" id="3.30.420.40">
    <property type="match status" value="2"/>
</dbReference>
<feature type="binding site" evidence="9">
    <location>
        <position position="320"/>
    </location>
    <ligand>
        <name>ADP</name>
        <dbReference type="ChEBI" id="CHEBI:456216"/>
    </ligand>
</feature>
<dbReference type="EMBL" id="CP003130">
    <property type="protein sequence ID" value="AEU36843.1"/>
    <property type="molecule type" value="Genomic_DNA"/>
</dbReference>
<feature type="binding site" evidence="9">
    <location>
        <position position="367"/>
    </location>
    <ligand>
        <name>ATP</name>
        <dbReference type="ChEBI" id="CHEBI:30616"/>
    </ligand>
</feature>
<dbReference type="FunFam" id="3.30.420.40:FF:000007">
    <property type="entry name" value="Glycerol kinase"/>
    <property type="match status" value="1"/>
</dbReference>
<feature type="binding site" evidence="9">
    <location>
        <position position="299"/>
    </location>
    <ligand>
        <name>glycerol</name>
        <dbReference type="ChEBI" id="CHEBI:17754"/>
    </ligand>
</feature>
<dbReference type="GO" id="GO:0005829">
    <property type="term" value="C:cytosol"/>
    <property type="evidence" value="ECO:0007669"/>
    <property type="project" value="TreeGrafter"/>
</dbReference>
<evidence type="ECO:0000313" key="15">
    <source>
        <dbReference type="Proteomes" id="UP000007113"/>
    </source>
</evidence>
<dbReference type="PANTHER" id="PTHR10196">
    <property type="entry name" value="SUGAR KINASE"/>
    <property type="match status" value="1"/>
</dbReference>
<feature type="binding site" evidence="9">
    <location>
        <position position="69"/>
    </location>
    <ligand>
        <name>ATP</name>
        <dbReference type="ChEBI" id="CHEBI:30616"/>
    </ligand>
</feature>
<comment type="similarity">
    <text evidence="2 9 10">Belongs to the FGGY kinase family.</text>
</comment>
<dbReference type="HAMAP" id="MF_00186">
    <property type="entry name" value="Glycerol_kin"/>
    <property type="match status" value="1"/>
</dbReference>
<keyword evidence="4 9" id="KW-0547">Nucleotide-binding</keyword>
<dbReference type="eggNOG" id="COG0554">
    <property type="taxonomic scope" value="Bacteria"/>
</dbReference>
<comment type="pathway">
    <text evidence="1 9">Polyol metabolism; glycerol degradation via glycerol kinase pathway; sn-glycerol 3-phosphate from glycerol: step 1/1.</text>
</comment>
<feature type="binding site" evidence="9">
    <location>
        <position position="464"/>
    </location>
    <ligand>
        <name>ADP</name>
        <dbReference type="ChEBI" id="CHEBI:456216"/>
    </ligand>
</feature>
<dbReference type="UniPathway" id="UPA00618">
    <property type="reaction ID" value="UER00672"/>
</dbReference>
<dbReference type="InterPro" id="IPR018484">
    <property type="entry name" value="FGGY_N"/>
</dbReference>
<organism evidence="14 15">
    <name type="scientific">Granulicella mallensis (strain ATCC BAA-1857 / DSM 23137 / MP5ACTX8)</name>
    <dbReference type="NCBI Taxonomy" id="682795"/>
    <lineage>
        <taxon>Bacteria</taxon>
        <taxon>Pseudomonadati</taxon>
        <taxon>Acidobacteriota</taxon>
        <taxon>Terriglobia</taxon>
        <taxon>Terriglobales</taxon>
        <taxon>Acidobacteriaceae</taxon>
        <taxon>Granulicella</taxon>
    </lineage>
</organism>
<dbReference type="EC" id="2.7.1.30" evidence="9"/>
<feature type="binding site" evidence="9">
    <location>
        <position position="138"/>
    </location>
    <ligand>
        <name>sn-glycerol 3-phosphate</name>
        <dbReference type="ChEBI" id="CHEBI:57597"/>
    </ligand>
</feature>
<dbReference type="NCBIfam" id="TIGR01311">
    <property type="entry name" value="glycerol_kin"/>
    <property type="match status" value="1"/>
</dbReference>
<dbReference type="GO" id="GO:0006072">
    <property type="term" value="P:glycerol-3-phosphate metabolic process"/>
    <property type="evidence" value="ECO:0007669"/>
    <property type="project" value="InterPro"/>
</dbReference>
<feature type="binding site" evidence="9">
    <location>
        <position position="137"/>
    </location>
    <ligand>
        <name>glycerol</name>
        <dbReference type="ChEBI" id="CHEBI:17754"/>
    </ligand>
</feature>
<feature type="binding site" evidence="9">
    <location>
        <position position="67"/>
    </location>
    <ligand>
        <name>ATP</name>
        <dbReference type="ChEBI" id="CHEBI:30616"/>
    </ligand>
</feature>
<evidence type="ECO:0000256" key="5">
    <source>
        <dbReference type="ARBA" id="ARBA00022777"/>
    </source>
</evidence>
<evidence type="ECO:0000259" key="12">
    <source>
        <dbReference type="Pfam" id="PF00370"/>
    </source>
</evidence>